<dbReference type="AlphaFoldDB" id="A0A5C6ZY31"/>
<organism evidence="1 2">
    <name type="scientific">Gillisia hiemivivida</name>
    <dbReference type="NCBI Taxonomy" id="291190"/>
    <lineage>
        <taxon>Bacteria</taxon>
        <taxon>Pseudomonadati</taxon>
        <taxon>Bacteroidota</taxon>
        <taxon>Flavobacteriia</taxon>
        <taxon>Flavobacteriales</taxon>
        <taxon>Flavobacteriaceae</taxon>
        <taxon>Gillisia</taxon>
    </lineage>
</organism>
<name>A0A5C6ZY31_9FLAO</name>
<gene>
    <name evidence="1" type="ORF">ES724_02430</name>
</gene>
<evidence type="ECO:0000313" key="1">
    <source>
        <dbReference type="EMBL" id="TXD95030.1"/>
    </source>
</evidence>
<protein>
    <submittedName>
        <fullName evidence="1">Uncharacterized protein</fullName>
    </submittedName>
</protein>
<evidence type="ECO:0000313" key="2">
    <source>
        <dbReference type="Proteomes" id="UP000321367"/>
    </source>
</evidence>
<dbReference type="SUPFAM" id="SSF52540">
    <property type="entry name" value="P-loop containing nucleoside triphosphate hydrolases"/>
    <property type="match status" value="1"/>
</dbReference>
<dbReference type="EMBL" id="VORY01000002">
    <property type="protein sequence ID" value="TXD95030.1"/>
    <property type="molecule type" value="Genomic_DNA"/>
</dbReference>
<sequence>MNTVTAEQIKQLDASQLPHLLLKLLYNEHLRYDFPNIYISVPENINRADGGEDGRLQTTDPKNSQWIKNTDTLIQSKAAKMEVNKCKNEVLNKKKVLKPRVREILDKKGIYVLFTNDLLVPNDIIPRIAALRQGIIEGKINEGLSKDDADNYAEEAKLEIFDANLIRDWTNQYIAAVSYVQKCTHQTKPLGLFTYEELNSYPHEEFKSNDEINLIIQNLRKIIYEGKHVRIEGASGIGKTRLINEVFNPGELKNGSFDLMRKAISEQMVYFDISENANEVLNYVRSHAQNLQAILVLDNCSPDLHVKFQAECDRNDSQLKIVTLDFDQLSKRYCNTVSKIELKDEFYKSITEQILTEKYHGILTDGAIRYLIDFSEGNMKMAIDFANATILDQNLHEMVDIDLIKKLLFGRNEMVEEEFRILKILAIFKVFEYPGIELFEIDRSRYDQLLEGVEFISTFFKISREHIEKTIKKFLLRRNIERRGNKIMIRPNALALKLAIIFWEETSLSGGEDFINSIPKSYQIPIAEQLQKLKGAQHAKTLVGKLWGYNGNFSTAELLNSRMGSHLFRSVVIVNPEATTKTMVKHYLDKSKTYLESVNEGRQNLIWALERLCFRKAVFYDAARVLMSFAVAENEFFYSNNATSYFKQLFSFQLAGTQVAYKDRIPVLKWALRKKDFDYYKLTLETCSSALNKTINHRMIGAEDEGGSAPLQDYQPETIEDVYLYIDELLNILKAFLDSTDLVLKHISQKALVDSLNDLDQLGYDITQLRPSLENIVADSIEKKEILGSLNINLHSPSSSNSLKTLVTDLIGVLAPQTIPDKIAQIVSEPYAYNRGEDHKEQKIKTNEFAKEIHQERISLVPYLKNLMTGTQYQGLEFGESYGDVHGYDQKLLTAIEDFLIGDEITASWNTAFLTGYLNSLQKSEVQKIFNRFIDQKSAFAFVIFQTMSPVLHNAKQLLDLIDEGIDPEMYRFARRELAKLSLDELIEYFQNMEERDDSTKAQIIKIVYWYIKDHQREELMEDTELVEYLKGFVSRSNLLELVLNSKFTDLYEWEELMMYLLTVDETIAMFVALNITETFKNRGMNQGSGYHIANVANGSLVADWDAAWPVYGELLIQEGEALFFSEIFDMNWVTGTENSHPFFKNKKHLDKLEKWLFDHPRAAKWMLRYLPLYGDANGWFSLTRKLIDAFGKDPDFLSILSSNLHSMMTSGSRVPYLQSRITILKDLKDHHLENIQSWAALEIEHFEKEIKMEKIRDEETGL</sequence>
<reference evidence="1 2" key="1">
    <citation type="submission" date="2019-08" db="EMBL/GenBank/DDBJ databases">
        <title>Genome sequence of Gillisia hiemivivida IC154 (type strain).</title>
        <authorList>
            <person name="Bowman J.P."/>
        </authorList>
    </citation>
    <scope>NUCLEOTIDE SEQUENCE [LARGE SCALE GENOMIC DNA]</scope>
    <source>
        <strain evidence="1 2">IC154</strain>
    </source>
</reference>
<accession>A0A5C6ZY31</accession>
<keyword evidence="2" id="KW-1185">Reference proteome</keyword>
<dbReference type="Proteomes" id="UP000321367">
    <property type="component" value="Unassembled WGS sequence"/>
</dbReference>
<comment type="caution">
    <text evidence="1">The sequence shown here is derived from an EMBL/GenBank/DDBJ whole genome shotgun (WGS) entry which is preliminary data.</text>
</comment>
<proteinExistence type="predicted"/>
<dbReference type="InterPro" id="IPR027417">
    <property type="entry name" value="P-loop_NTPase"/>
</dbReference>
<dbReference type="OrthoDB" id="8910972at2"/>
<dbReference type="RefSeq" id="WP_146929097.1">
    <property type="nucleotide sequence ID" value="NZ_CBCSHZ010000001.1"/>
</dbReference>